<keyword evidence="8" id="KW-0255">Endonuclease</keyword>
<dbReference type="Gene3D" id="2.40.70.10">
    <property type="entry name" value="Acid Proteases"/>
    <property type="match status" value="1"/>
</dbReference>
<dbReference type="Pfam" id="PF00665">
    <property type="entry name" value="rve"/>
    <property type="match status" value="1"/>
</dbReference>
<gene>
    <name evidence="20" type="primary">LOC140016747</name>
</gene>
<dbReference type="InterPro" id="IPR036397">
    <property type="entry name" value="RNaseH_sf"/>
</dbReference>
<keyword evidence="15" id="KW-0233">DNA recombination</keyword>
<evidence type="ECO:0000256" key="14">
    <source>
        <dbReference type="ARBA" id="ARBA00023125"/>
    </source>
</evidence>
<dbReference type="InterPro" id="IPR005162">
    <property type="entry name" value="Retrotrans_gag_dom"/>
</dbReference>
<dbReference type="InterPro" id="IPR012337">
    <property type="entry name" value="RNaseH-like_sf"/>
</dbReference>
<evidence type="ECO:0000256" key="12">
    <source>
        <dbReference type="ARBA" id="ARBA00022918"/>
    </source>
</evidence>
<dbReference type="SUPFAM" id="SSF57756">
    <property type="entry name" value="Retrovirus zinc finger-like domains"/>
    <property type="match status" value="1"/>
</dbReference>
<dbReference type="InterPro" id="IPR016197">
    <property type="entry name" value="Chromo-like_dom_sf"/>
</dbReference>
<dbReference type="SUPFAM" id="SSF53098">
    <property type="entry name" value="Ribonuclease H-like"/>
    <property type="match status" value="1"/>
</dbReference>
<dbReference type="InterPro" id="IPR043502">
    <property type="entry name" value="DNA/RNA_pol_sf"/>
</dbReference>
<evidence type="ECO:0000256" key="15">
    <source>
        <dbReference type="ARBA" id="ARBA00023172"/>
    </source>
</evidence>
<feature type="compositionally biased region" description="Low complexity" evidence="17">
    <location>
        <begin position="468"/>
        <end position="485"/>
    </location>
</feature>
<dbReference type="Pfam" id="PF24626">
    <property type="entry name" value="SH3_Tf2-1"/>
    <property type="match status" value="1"/>
</dbReference>
<dbReference type="InterPro" id="IPR050951">
    <property type="entry name" value="Retrovirus_Pol_polyprotein"/>
</dbReference>
<organism evidence="19 20">
    <name type="scientific">Coffea arabica</name>
    <name type="common">Arabian coffee</name>
    <dbReference type="NCBI Taxonomy" id="13443"/>
    <lineage>
        <taxon>Eukaryota</taxon>
        <taxon>Viridiplantae</taxon>
        <taxon>Streptophyta</taxon>
        <taxon>Embryophyta</taxon>
        <taxon>Tracheophyta</taxon>
        <taxon>Spermatophyta</taxon>
        <taxon>Magnoliopsida</taxon>
        <taxon>eudicotyledons</taxon>
        <taxon>Gunneridae</taxon>
        <taxon>Pentapetalae</taxon>
        <taxon>asterids</taxon>
        <taxon>lamiids</taxon>
        <taxon>Gentianales</taxon>
        <taxon>Rubiaceae</taxon>
        <taxon>Ixoroideae</taxon>
        <taxon>Gardenieae complex</taxon>
        <taxon>Bertiereae - Coffeeae clade</taxon>
        <taxon>Coffeeae</taxon>
        <taxon>Coffea</taxon>
    </lineage>
</organism>
<dbReference type="SUPFAM" id="SSF56672">
    <property type="entry name" value="DNA/RNA polymerases"/>
    <property type="match status" value="1"/>
</dbReference>
<evidence type="ECO:0000256" key="16">
    <source>
        <dbReference type="SAM" id="Coils"/>
    </source>
</evidence>
<evidence type="ECO:0000256" key="1">
    <source>
        <dbReference type="ARBA" id="ARBA00012493"/>
    </source>
</evidence>
<dbReference type="Gene3D" id="4.10.60.10">
    <property type="entry name" value="Zinc finger, CCHC-type"/>
    <property type="match status" value="1"/>
</dbReference>
<evidence type="ECO:0000313" key="20">
    <source>
        <dbReference type="RefSeq" id="XP_071926544.1"/>
    </source>
</evidence>
<proteinExistence type="predicted"/>
<dbReference type="CDD" id="cd01647">
    <property type="entry name" value="RT_LTR"/>
    <property type="match status" value="1"/>
</dbReference>
<dbReference type="InterPro" id="IPR041373">
    <property type="entry name" value="RT_RNaseH"/>
</dbReference>
<name>A0ABM4W485_COFAR</name>
<dbReference type="SUPFAM" id="SSF54160">
    <property type="entry name" value="Chromo domain-like"/>
    <property type="match status" value="1"/>
</dbReference>
<keyword evidence="7" id="KW-0064">Aspartyl protease</keyword>
<dbReference type="Pfam" id="PF00078">
    <property type="entry name" value="RVT_1"/>
    <property type="match status" value="1"/>
</dbReference>
<keyword evidence="10" id="KW-0460">Magnesium</keyword>
<dbReference type="Pfam" id="PF08284">
    <property type="entry name" value="RVP_2"/>
    <property type="match status" value="1"/>
</dbReference>
<evidence type="ECO:0000256" key="3">
    <source>
        <dbReference type="ARBA" id="ARBA00022679"/>
    </source>
</evidence>
<dbReference type="InterPro" id="IPR036875">
    <property type="entry name" value="Znf_CCHC_sf"/>
</dbReference>
<dbReference type="Pfam" id="PF17921">
    <property type="entry name" value="Integrase_H2C2"/>
    <property type="match status" value="1"/>
</dbReference>
<keyword evidence="19" id="KW-1185">Reference proteome</keyword>
<dbReference type="SMART" id="SM00343">
    <property type="entry name" value="ZnF_C2HC"/>
    <property type="match status" value="2"/>
</dbReference>
<keyword evidence="5" id="KW-0540">Nuclease</keyword>
<dbReference type="InterPro" id="IPR021109">
    <property type="entry name" value="Peptidase_aspartic_dom_sf"/>
</dbReference>
<dbReference type="RefSeq" id="XP_071926544.1">
    <property type="nucleotide sequence ID" value="XM_072070443.1"/>
</dbReference>
<keyword evidence="2" id="KW-0645">Protease</keyword>
<sequence>MADFMESNALYSGIQGVVAAKAEWSMENGNGHANGNGASNGHIEPLRSISYRPRGGGAHIRYTPADRHPRCQCRAMYAYPNELVLSLDDERRHLRDANFTLSQDVEVLSIMVDTQFDRIAELEQRIAAEHARLEAARVEIARQRTRVTRLAERIRDRSVGIRADAAMMIDEATSILQSIMDRQVVGRGRGRPTRQHPEAGRDREPEVNPDQRQEGGAGDGVATAINRITDVLERLTEHQAAGPGRHQGGPVDSDDRALERFLKFGPPKFYGGPEPEVAEGWWERITEIFAALNYTEERKVTFATFQFEGAARSWWNLVRVHWETNHTPRTWMNFTREFNAKFLPPLIQEKREDDFIRCKQGAMSVAEYEIQFTKLSRFAPELIATEQRRVRRFVQGLNVELQESLAAVRIDTFADAVERAQRVEVARAQVKSFQAKKRFVPSSSREPSYGNAPPAKVGRGNAGVTSPGAPRGALARGTGARNAGGRNNGFRGGLIGRGQPRNTPQGGRAITAQMTCAYCKKPGHTMDSCWKKLGKCLRCGSSEHQVAGCPKIPGGTTPSARPSTSGGGRPTVPARVYALGDQPVPDSSEVVEGTLPIFHRLAKVLIDPGATHSFVKPSFMSGLDVQPVRLPFDLEVRTPMGNKNVITSLAYRNCEFWIGERKMLVDLISLDIKGYDVIIGMDFLGHYHAKLDCRAKVVEFCIPGEATLRLDVKGRLASSAMISGIRARKMLSKGAQGFLAFLINAPSDQVKLEDVPVVREFPDVFPEELKTLPPEREVEFKIDLVPGTAPISKTPYRMAPAELKELKIQLQDLLEKGFVKESDSPWGAPVLFVKKKDGSMRLFMPFGLTNAPAAFMDLMQRIFKKYLDQFVVVFIDDILIYSKTREEHAKHLEVVLQTLREHKLYAKFSKCEFWLTEISFLGHRVSEDGIAVDPAKVEAVMNWKQPETPTEVRSFLGLAGYYRRFIQDFSKIAGPMTELTKKGAKFVWTPKCESSFQELKKRLTSAPVLVLPDGGEGYAVYSDASREGLGCVLMQMGKVVAYASRKLKPHEQNYPTHDLELAAVIFALKKWRHYLYGVTFEVYTDHKSLKYLFSQKELNLRQRRWVEFLEDYDYSINYHPGKANVVADALSRKAQVAGLMVKEWDMLEEISGWNPRLENLKVLFGNLSLKSPLLERVKEAQKTDPMIRKNLEKVQKGETLDFKLGPEGVLRFQDRIVVPSDEEIRKEILEESHRSKYTIHPGVTKMYHDVKELYWWEGLKKDVAAFVQKCLICQQVKAKHQKPSGLLQPLEIPEWKWEHITMDFVTGLPKSQKGFDAIWVIVDRLTKSAHFLPVSMSFSLEKLVKLYTEEILRLHGIPVSIVSDRDPRFVSRFWQKFQDSLGTKLKFSTAYHPQTDGQSERTIQTLEDLLRSCILDFGGKWSQYMTLVEFAYNNSYQASIQMAPYEALYGRRCRSPIHWDEVGEKKVVDPTAIPWIEEAQEKVKLIRERLQGGVVSKKGKKLKPRYIGPFEILKKVGLVAYRLKLPASMAKMHDVFHVSMLRKYYSDPSHVLPLEGIEVDETLSYEEGPVRILEREMKELRNKKIPLVKILWKNHGLEEATWELEEEMQKKYPDLFIQNV</sequence>
<dbReference type="SUPFAM" id="SSF50630">
    <property type="entry name" value="Acid proteases"/>
    <property type="match status" value="1"/>
</dbReference>
<keyword evidence="13" id="KW-0239">DNA-directed DNA polymerase</keyword>
<evidence type="ECO:0000256" key="17">
    <source>
        <dbReference type="SAM" id="MobiDB-lite"/>
    </source>
</evidence>
<feature type="region of interest" description="Disordered" evidence="17">
    <location>
        <begin position="181"/>
        <end position="222"/>
    </location>
</feature>
<reference evidence="20" key="2">
    <citation type="submission" date="2025-08" db="UniProtKB">
        <authorList>
            <consortium name="RefSeq"/>
        </authorList>
    </citation>
    <scope>IDENTIFICATION</scope>
    <source>
        <tissue evidence="20">Leaves</tissue>
    </source>
</reference>
<protein>
    <recommendedName>
        <fullName evidence="1">RNA-directed DNA polymerase</fullName>
        <ecNumber evidence="1">2.7.7.49</ecNumber>
    </recommendedName>
</protein>
<evidence type="ECO:0000256" key="6">
    <source>
        <dbReference type="ARBA" id="ARBA00022723"/>
    </source>
</evidence>
<dbReference type="InterPro" id="IPR056924">
    <property type="entry name" value="SH3_Tf2-1"/>
</dbReference>
<keyword evidence="4" id="KW-0548">Nucleotidyltransferase</keyword>
<dbReference type="Gene3D" id="3.30.70.270">
    <property type="match status" value="2"/>
</dbReference>
<evidence type="ECO:0000256" key="10">
    <source>
        <dbReference type="ARBA" id="ARBA00022842"/>
    </source>
</evidence>
<reference evidence="19" key="1">
    <citation type="journal article" date="2025" name="Foods">
        <title>Unveiling the Microbial Signatures of Arabica Coffee Cherries: Insights into Ripeness Specific Diversity, Functional Traits, and Implications for Quality and Safety.</title>
        <authorList>
            <consortium name="RefSeq"/>
            <person name="Tenea G.N."/>
            <person name="Cifuentes V."/>
            <person name="Reyes P."/>
            <person name="Cevallos-Vallejos M."/>
        </authorList>
    </citation>
    <scope>NUCLEOTIDE SEQUENCE [LARGE SCALE GENOMIC DNA]</scope>
</reference>
<evidence type="ECO:0000256" key="5">
    <source>
        <dbReference type="ARBA" id="ARBA00022722"/>
    </source>
</evidence>
<dbReference type="InterPro" id="IPR001584">
    <property type="entry name" value="Integrase_cat-core"/>
</dbReference>
<dbReference type="Gene3D" id="3.30.420.10">
    <property type="entry name" value="Ribonuclease H-like superfamily/Ribonuclease H"/>
    <property type="match status" value="1"/>
</dbReference>
<feature type="compositionally biased region" description="Gly residues" evidence="17">
    <location>
        <begin position="486"/>
        <end position="496"/>
    </location>
</feature>
<dbReference type="PANTHER" id="PTHR37984">
    <property type="entry name" value="PROTEIN CBG26694"/>
    <property type="match status" value="1"/>
</dbReference>
<feature type="region of interest" description="Disordered" evidence="17">
    <location>
        <begin position="550"/>
        <end position="572"/>
    </location>
</feature>
<evidence type="ECO:0000256" key="7">
    <source>
        <dbReference type="ARBA" id="ARBA00022750"/>
    </source>
</evidence>
<feature type="compositionally biased region" description="Basic and acidic residues" evidence="17">
    <location>
        <begin position="195"/>
        <end position="213"/>
    </location>
</feature>
<evidence type="ECO:0000256" key="8">
    <source>
        <dbReference type="ARBA" id="ARBA00022759"/>
    </source>
</evidence>
<evidence type="ECO:0000256" key="4">
    <source>
        <dbReference type="ARBA" id="ARBA00022695"/>
    </source>
</evidence>
<keyword evidence="6" id="KW-0479">Metal-binding</keyword>
<keyword evidence="12" id="KW-0695">RNA-directed DNA polymerase</keyword>
<feature type="region of interest" description="Disordered" evidence="17">
    <location>
        <begin position="436"/>
        <end position="507"/>
    </location>
</feature>
<dbReference type="Pfam" id="PF03732">
    <property type="entry name" value="Retrotrans_gag"/>
    <property type="match status" value="1"/>
</dbReference>
<evidence type="ECO:0000313" key="19">
    <source>
        <dbReference type="Proteomes" id="UP001652660"/>
    </source>
</evidence>
<dbReference type="PANTHER" id="PTHR37984:SF5">
    <property type="entry name" value="PROTEIN NYNRIN-LIKE"/>
    <property type="match status" value="1"/>
</dbReference>
<evidence type="ECO:0000256" key="13">
    <source>
        <dbReference type="ARBA" id="ARBA00022932"/>
    </source>
</evidence>
<keyword evidence="14" id="KW-0238">DNA-binding</keyword>
<dbReference type="Gene3D" id="3.10.10.10">
    <property type="entry name" value="HIV Type 1 Reverse Transcriptase, subunit A, domain 1"/>
    <property type="match status" value="1"/>
</dbReference>
<keyword evidence="16" id="KW-0175">Coiled coil</keyword>
<dbReference type="CDD" id="cd09274">
    <property type="entry name" value="RNase_HI_RT_Ty3"/>
    <property type="match status" value="1"/>
</dbReference>
<evidence type="ECO:0000259" key="18">
    <source>
        <dbReference type="PROSITE" id="PS50994"/>
    </source>
</evidence>
<evidence type="ECO:0000256" key="11">
    <source>
        <dbReference type="ARBA" id="ARBA00022908"/>
    </source>
</evidence>
<keyword evidence="3" id="KW-0808">Transferase</keyword>
<dbReference type="Pfam" id="PF17917">
    <property type="entry name" value="RT_RNaseH"/>
    <property type="match status" value="1"/>
</dbReference>
<dbReference type="CDD" id="cd00303">
    <property type="entry name" value="retropepsin_like"/>
    <property type="match status" value="1"/>
</dbReference>
<dbReference type="InterPro" id="IPR001878">
    <property type="entry name" value="Znf_CCHC"/>
</dbReference>
<dbReference type="Proteomes" id="UP001652660">
    <property type="component" value="Chromosome 1e"/>
</dbReference>
<dbReference type="Gene3D" id="1.10.340.70">
    <property type="match status" value="1"/>
</dbReference>
<accession>A0ABM4W485</accession>
<dbReference type="GeneID" id="140016747"/>
<dbReference type="InterPro" id="IPR043128">
    <property type="entry name" value="Rev_trsase/Diguanyl_cyclase"/>
</dbReference>
<dbReference type="PROSITE" id="PS50994">
    <property type="entry name" value="INTEGRASE"/>
    <property type="match status" value="1"/>
</dbReference>
<dbReference type="InterPro" id="IPR041588">
    <property type="entry name" value="Integrase_H2C2"/>
</dbReference>
<keyword evidence="9" id="KW-0378">Hydrolase</keyword>
<keyword evidence="11" id="KW-0229">DNA integration</keyword>
<evidence type="ECO:0000256" key="2">
    <source>
        <dbReference type="ARBA" id="ARBA00022670"/>
    </source>
</evidence>
<dbReference type="InterPro" id="IPR000477">
    <property type="entry name" value="RT_dom"/>
</dbReference>
<dbReference type="EC" id="2.7.7.49" evidence="1"/>
<feature type="coiled-coil region" evidence="16">
    <location>
        <begin position="119"/>
        <end position="153"/>
    </location>
</feature>
<feature type="domain" description="Integrase catalytic" evidence="18">
    <location>
        <begin position="1289"/>
        <end position="1452"/>
    </location>
</feature>
<evidence type="ECO:0000256" key="9">
    <source>
        <dbReference type="ARBA" id="ARBA00022801"/>
    </source>
</evidence>